<accession>A0ABR4Q4W5</accession>
<dbReference type="PANTHER" id="PTHR14030:SF4">
    <property type="entry name" value="BUB1 KINASE, ISOFORM A-RELATED"/>
    <property type="match status" value="1"/>
</dbReference>
<organism evidence="3 4">
    <name type="scientific">Taenia crassiceps</name>
    <dbReference type="NCBI Taxonomy" id="6207"/>
    <lineage>
        <taxon>Eukaryota</taxon>
        <taxon>Metazoa</taxon>
        <taxon>Spiralia</taxon>
        <taxon>Lophotrochozoa</taxon>
        <taxon>Platyhelminthes</taxon>
        <taxon>Cestoda</taxon>
        <taxon>Eucestoda</taxon>
        <taxon>Cyclophyllidea</taxon>
        <taxon>Taeniidae</taxon>
        <taxon>Taenia</taxon>
    </lineage>
</organism>
<protein>
    <submittedName>
        <fullName evidence="3">Mitotic checkpoint serine/threonine-protein kinase BUB1 beta</fullName>
    </submittedName>
</protein>
<feature type="compositionally biased region" description="Low complexity" evidence="1">
    <location>
        <begin position="279"/>
        <end position="288"/>
    </location>
</feature>
<dbReference type="Proteomes" id="UP001651158">
    <property type="component" value="Unassembled WGS sequence"/>
</dbReference>
<feature type="compositionally biased region" description="Low complexity" evidence="1">
    <location>
        <begin position="254"/>
        <end position="265"/>
    </location>
</feature>
<feature type="region of interest" description="Disordered" evidence="1">
    <location>
        <begin position="247"/>
        <end position="288"/>
    </location>
</feature>
<feature type="domain" description="BUB1 N-terminal" evidence="2">
    <location>
        <begin position="21"/>
        <end position="200"/>
    </location>
</feature>
<dbReference type="PANTHER" id="PTHR14030">
    <property type="entry name" value="MITOTIC CHECKPOINT SERINE/THREONINE-PROTEIN KINASE BUB1"/>
    <property type="match status" value="1"/>
</dbReference>
<keyword evidence="3" id="KW-0808">Transferase</keyword>
<dbReference type="Gene3D" id="1.25.40.430">
    <property type="match status" value="1"/>
</dbReference>
<dbReference type="InterPro" id="IPR013212">
    <property type="entry name" value="Mad3/Bub1_I"/>
</dbReference>
<dbReference type="PROSITE" id="PS51489">
    <property type="entry name" value="BUB1_N"/>
    <property type="match status" value="1"/>
</dbReference>
<dbReference type="SMART" id="SM00777">
    <property type="entry name" value="Mad3_BUB1_I"/>
    <property type="match status" value="1"/>
</dbReference>
<name>A0ABR4Q4W5_9CEST</name>
<dbReference type="InterPro" id="IPR015661">
    <property type="entry name" value="Bub1/Mad3"/>
</dbReference>
<keyword evidence="3" id="KW-0418">Kinase</keyword>
<evidence type="ECO:0000313" key="4">
    <source>
        <dbReference type="Proteomes" id="UP001651158"/>
    </source>
</evidence>
<evidence type="ECO:0000256" key="1">
    <source>
        <dbReference type="SAM" id="MobiDB-lite"/>
    </source>
</evidence>
<comment type="caution">
    <text evidence="3">The sequence shown here is derived from an EMBL/GenBank/DDBJ whole genome shotgun (WGS) entry which is preliminary data.</text>
</comment>
<gene>
    <name evidence="3" type="ORF">TcWFU_005848</name>
</gene>
<sequence length="548" mass="61147">MQGSEFGACVSSGILSSLNLPETERHFEQALIICPLEHKLRLYGRYISWVEETYPSLGAASELRSILYRCVKETSALEGVHNHPIYVDVWLKLVNYCDAPTELFNLLFHKGIGTLRANFYISWTDHIQHLPERTSTQPLKRWAHLATILARGLRAGAQPILLLEDRAESLVQSVHYVERLREEKRYFEGLSEDRRRAPRPVGGGSGERKVLASLQTIEATDPVAGQPSIITPSVRIAHALHPEQRGLRSLEGKSQSPRQSNRPSSGLQIYRDENGRTGLPNPNSNANPIANLPSIESVAGGLGKCLSRLAEPVASWNAENVETPIARLDWSTALSSTSVPMLSSQPRKLAIYRDPSEETNSMAPRNAFRGCTLTAHWGSSSRARLPSTSTRPRGLRVATREEKHGQHHVTLLYSFECLKSALLSEKMSGAKEAAEALDDSEFDMEFFCDVDALYSHNEETCFEMNRVLKEVLPSYAIEDAFSLNLDDPHSKSLINQIERIIKGDYPEDEEVAHAQPAKRNDCSNLIGMLEAIIAKAENSDYSREEQII</sequence>
<evidence type="ECO:0000259" key="2">
    <source>
        <dbReference type="PROSITE" id="PS51489"/>
    </source>
</evidence>
<proteinExistence type="predicted"/>
<dbReference type="EMBL" id="JAKROA010000011">
    <property type="protein sequence ID" value="KAL5104700.1"/>
    <property type="molecule type" value="Genomic_DNA"/>
</dbReference>
<dbReference type="GO" id="GO:0016301">
    <property type="term" value="F:kinase activity"/>
    <property type="evidence" value="ECO:0007669"/>
    <property type="project" value="UniProtKB-KW"/>
</dbReference>
<reference evidence="3 4" key="1">
    <citation type="journal article" date="2022" name="Front. Cell. Infect. Microbiol.">
        <title>The Genomes of Two Strains of Taenia crassiceps the Animal Model for the Study of Human Cysticercosis.</title>
        <authorList>
            <person name="Bobes R.J."/>
            <person name="Estrada K."/>
            <person name="Rios-Valencia D.G."/>
            <person name="Calderon-Gallegos A."/>
            <person name="de la Torre P."/>
            <person name="Carrero J.C."/>
            <person name="Sanchez-Flores A."/>
            <person name="Laclette J.P."/>
        </authorList>
    </citation>
    <scope>NUCLEOTIDE SEQUENCE [LARGE SCALE GENOMIC DNA]</scope>
    <source>
        <strain evidence="3">WFUcys</strain>
    </source>
</reference>
<evidence type="ECO:0000313" key="3">
    <source>
        <dbReference type="EMBL" id="KAL5104700.1"/>
    </source>
</evidence>
<keyword evidence="4" id="KW-1185">Reference proteome</keyword>
<dbReference type="Pfam" id="PF08311">
    <property type="entry name" value="Mad3_BUB1_I"/>
    <property type="match status" value="1"/>
</dbReference>